<evidence type="ECO:0000313" key="8">
    <source>
        <dbReference type="Proteomes" id="UP001500655"/>
    </source>
</evidence>
<feature type="domain" description="UvrD-like helicase ATP-binding" evidence="6">
    <location>
        <begin position="192"/>
        <end position="645"/>
    </location>
</feature>
<gene>
    <name evidence="7" type="ORF">GCM10009681_22280</name>
</gene>
<evidence type="ECO:0000259" key="6">
    <source>
        <dbReference type="PROSITE" id="PS51198"/>
    </source>
</evidence>
<accession>A0ABN2K8U6</accession>
<reference evidence="7 8" key="1">
    <citation type="journal article" date="2019" name="Int. J. Syst. Evol. Microbiol.">
        <title>The Global Catalogue of Microorganisms (GCM) 10K type strain sequencing project: providing services to taxonomists for standard genome sequencing and annotation.</title>
        <authorList>
            <consortium name="The Broad Institute Genomics Platform"/>
            <consortium name="The Broad Institute Genome Sequencing Center for Infectious Disease"/>
            <person name="Wu L."/>
            <person name="Ma J."/>
        </authorList>
    </citation>
    <scope>NUCLEOTIDE SEQUENCE [LARGE SCALE GENOMIC DNA]</scope>
    <source>
        <strain evidence="7 8">JCM 13249</strain>
    </source>
</reference>
<protein>
    <submittedName>
        <fullName evidence="7">AAA family ATPase</fullName>
    </submittedName>
</protein>
<dbReference type="Pfam" id="PF13538">
    <property type="entry name" value="UvrD_C_2"/>
    <property type="match status" value="1"/>
</dbReference>
<dbReference type="InterPro" id="IPR000212">
    <property type="entry name" value="DNA_helicase_UvrD/REP"/>
</dbReference>
<name>A0ABN2K8U6_9ACTN</name>
<proteinExistence type="predicted"/>
<evidence type="ECO:0000256" key="5">
    <source>
        <dbReference type="PROSITE-ProRule" id="PRU00560"/>
    </source>
</evidence>
<dbReference type="SUPFAM" id="SSF52540">
    <property type="entry name" value="P-loop containing nucleoside triphosphate hydrolases"/>
    <property type="match status" value="1"/>
</dbReference>
<keyword evidence="1 5" id="KW-0547">Nucleotide-binding</keyword>
<dbReference type="Proteomes" id="UP001500655">
    <property type="component" value="Unassembled WGS sequence"/>
</dbReference>
<evidence type="ECO:0000256" key="2">
    <source>
        <dbReference type="ARBA" id="ARBA00022801"/>
    </source>
</evidence>
<dbReference type="RefSeq" id="WP_344079701.1">
    <property type="nucleotide sequence ID" value="NZ_BAAALS010000009.1"/>
</dbReference>
<sequence>MTTWDLPDATGEVAAEQAYLTSLYARLDALRALTAERLADVLRGSGAGGTQQARSERDAAYTAYSDRLGALNAAEQGLCFGRLDLLDGGRRYIGRIGLSADADEDEDAEPPLMDWRAPAARPFYLATAAAPEGVRRRRHIRTADRTVTGLDDEVLDLAVVDPDAHTDLTGEAVLLAALGASRTGRMRDIVTTIQAEQDRVIRAPASGVLVVQGGPGTGKTAVALHRAAYLLYTHREQLSQRGVLIVGPNPTFLRYVGHVLPSLGETGALLATLGELYPGVRATRAEPATTAGLKGRADMAGVVAAALADRQWVPEEALDVVLASGEELTLDRATCLGIRDRARRADGTHNEVRPIVERLVVDALADQVADVIGADVLSTEEMIGSSAVADILAQLGEDVDPVENGNLLDPGDVEEIRRELRDDPGVREAVDRLWPRLTPRRLLSDLYASHERLAAAAPHLSDAERAALHREPGDDWSPADVPLLDEAAELLGEDDRAVRMRIAMAELEERQRVEFAAGAMEIALGSRSIDLEDEDDPEVLMAHDLLDASRLAERHVEGEGLTVAQRAARDRRWAFGHVIVDEAQELSPMAWRLLMRRCPSRSMTLVGDVAQTGALAGSASWARTLAPFVDDRWRLAELTVNYRTPAEVMAVAADVLAALDPPGEPPRSVRDTEGEPWALRVAPAELAAVVGDLAKAESTAVRDGRVGVLVPEARRAELGGTDADLESPVVVLTVAEAKGLEFDSVLVVAPDEIIAESPRGLNDLYVGLTRTTRRLGVVHTADLPAVLGRLVPAPAYS</sequence>
<dbReference type="InterPro" id="IPR027785">
    <property type="entry name" value="UvrD-like_helicase_C"/>
</dbReference>
<feature type="binding site" evidence="5">
    <location>
        <begin position="213"/>
        <end position="220"/>
    </location>
    <ligand>
        <name>ATP</name>
        <dbReference type="ChEBI" id="CHEBI:30616"/>
    </ligand>
</feature>
<dbReference type="Gene3D" id="3.40.50.300">
    <property type="entry name" value="P-loop containing nucleotide triphosphate hydrolases"/>
    <property type="match status" value="3"/>
</dbReference>
<keyword evidence="4 5" id="KW-0067">ATP-binding</keyword>
<keyword evidence="3 5" id="KW-0347">Helicase</keyword>
<keyword evidence="2 5" id="KW-0378">Hydrolase</keyword>
<evidence type="ECO:0000313" key="7">
    <source>
        <dbReference type="EMBL" id="GAA1750746.1"/>
    </source>
</evidence>
<evidence type="ECO:0000256" key="4">
    <source>
        <dbReference type="ARBA" id="ARBA00022840"/>
    </source>
</evidence>
<organism evidence="7 8">
    <name type="scientific">Luedemannella helvata</name>
    <dbReference type="NCBI Taxonomy" id="349315"/>
    <lineage>
        <taxon>Bacteria</taxon>
        <taxon>Bacillati</taxon>
        <taxon>Actinomycetota</taxon>
        <taxon>Actinomycetes</taxon>
        <taxon>Micromonosporales</taxon>
        <taxon>Micromonosporaceae</taxon>
        <taxon>Luedemannella</taxon>
    </lineage>
</organism>
<keyword evidence="8" id="KW-1185">Reference proteome</keyword>
<evidence type="ECO:0000256" key="1">
    <source>
        <dbReference type="ARBA" id="ARBA00022741"/>
    </source>
</evidence>
<dbReference type="PROSITE" id="PS51198">
    <property type="entry name" value="UVRD_HELICASE_ATP_BIND"/>
    <property type="match status" value="1"/>
</dbReference>
<dbReference type="PANTHER" id="PTHR11070:SF45">
    <property type="entry name" value="DNA 3'-5' HELICASE"/>
    <property type="match status" value="1"/>
</dbReference>
<dbReference type="InterPro" id="IPR027417">
    <property type="entry name" value="P-loop_NTPase"/>
</dbReference>
<dbReference type="PANTHER" id="PTHR11070">
    <property type="entry name" value="UVRD / RECB / PCRA DNA HELICASE FAMILY MEMBER"/>
    <property type="match status" value="1"/>
</dbReference>
<dbReference type="EMBL" id="BAAALS010000009">
    <property type="protein sequence ID" value="GAA1750746.1"/>
    <property type="molecule type" value="Genomic_DNA"/>
</dbReference>
<comment type="caution">
    <text evidence="7">The sequence shown here is derived from an EMBL/GenBank/DDBJ whole genome shotgun (WGS) entry which is preliminary data.</text>
</comment>
<dbReference type="InterPro" id="IPR014016">
    <property type="entry name" value="UvrD-like_ATP-bd"/>
</dbReference>
<evidence type="ECO:0000256" key="3">
    <source>
        <dbReference type="ARBA" id="ARBA00022806"/>
    </source>
</evidence>